<evidence type="ECO:0008006" key="5">
    <source>
        <dbReference type="Google" id="ProtNLM"/>
    </source>
</evidence>
<feature type="transmembrane region" description="Helical" evidence="2">
    <location>
        <begin position="49"/>
        <end position="70"/>
    </location>
</feature>
<reference evidence="3 4" key="1">
    <citation type="journal article" date="2023" name="Plants (Basel)">
        <title>Bridging the Gap: Combining Genomics and Transcriptomics Approaches to Understand Stylosanthes scabra, an Orphan Legume from the Brazilian Caatinga.</title>
        <authorList>
            <person name="Ferreira-Neto J.R.C."/>
            <person name="da Silva M.D."/>
            <person name="Binneck E."/>
            <person name="de Melo N.F."/>
            <person name="da Silva R.H."/>
            <person name="de Melo A.L.T.M."/>
            <person name="Pandolfi V."/>
            <person name="Bustamante F.O."/>
            <person name="Brasileiro-Vidal A.C."/>
            <person name="Benko-Iseppon A.M."/>
        </authorList>
    </citation>
    <scope>NUCLEOTIDE SEQUENCE [LARGE SCALE GENOMIC DNA]</scope>
    <source>
        <tissue evidence="3">Leaves</tissue>
    </source>
</reference>
<dbReference type="Proteomes" id="UP001341840">
    <property type="component" value="Unassembled WGS sequence"/>
</dbReference>
<keyword evidence="4" id="KW-1185">Reference proteome</keyword>
<feature type="compositionally biased region" description="Low complexity" evidence="1">
    <location>
        <begin position="103"/>
        <end position="116"/>
    </location>
</feature>
<feature type="region of interest" description="Disordered" evidence="1">
    <location>
        <begin position="96"/>
        <end position="116"/>
    </location>
</feature>
<evidence type="ECO:0000313" key="4">
    <source>
        <dbReference type="Proteomes" id="UP001341840"/>
    </source>
</evidence>
<comment type="caution">
    <text evidence="3">The sequence shown here is derived from an EMBL/GenBank/DDBJ whole genome shotgun (WGS) entry which is preliminary data.</text>
</comment>
<evidence type="ECO:0000313" key="3">
    <source>
        <dbReference type="EMBL" id="MED6199970.1"/>
    </source>
</evidence>
<keyword evidence="2" id="KW-1133">Transmembrane helix</keyword>
<sequence>MRHRLAASWCFFYVLSSAPSWQLLASIGASLDDLRQSPPFFSITDFFSSLISFVAAGCVTLAYTASLLYLTAGIHNRRWVADSVSPYSSAHSFVSPRMTHNGKTSTKGSAPTAASSTAGNLSQLLLRSCFRKVSKKNSS</sequence>
<evidence type="ECO:0000256" key="2">
    <source>
        <dbReference type="SAM" id="Phobius"/>
    </source>
</evidence>
<name>A0ABU6XSI2_9FABA</name>
<gene>
    <name evidence="3" type="ORF">PIB30_080838</name>
</gene>
<accession>A0ABU6XSI2</accession>
<dbReference type="EMBL" id="JASCZI010212638">
    <property type="protein sequence ID" value="MED6199970.1"/>
    <property type="molecule type" value="Genomic_DNA"/>
</dbReference>
<evidence type="ECO:0000256" key="1">
    <source>
        <dbReference type="SAM" id="MobiDB-lite"/>
    </source>
</evidence>
<protein>
    <recommendedName>
        <fullName evidence="5">CASP-like protein</fullName>
    </recommendedName>
</protein>
<organism evidence="3 4">
    <name type="scientific">Stylosanthes scabra</name>
    <dbReference type="NCBI Taxonomy" id="79078"/>
    <lineage>
        <taxon>Eukaryota</taxon>
        <taxon>Viridiplantae</taxon>
        <taxon>Streptophyta</taxon>
        <taxon>Embryophyta</taxon>
        <taxon>Tracheophyta</taxon>
        <taxon>Spermatophyta</taxon>
        <taxon>Magnoliopsida</taxon>
        <taxon>eudicotyledons</taxon>
        <taxon>Gunneridae</taxon>
        <taxon>Pentapetalae</taxon>
        <taxon>rosids</taxon>
        <taxon>fabids</taxon>
        <taxon>Fabales</taxon>
        <taxon>Fabaceae</taxon>
        <taxon>Papilionoideae</taxon>
        <taxon>50 kb inversion clade</taxon>
        <taxon>dalbergioids sensu lato</taxon>
        <taxon>Dalbergieae</taxon>
        <taxon>Pterocarpus clade</taxon>
        <taxon>Stylosanthes</taxon>
    </lineage>
</organism>
<proteinExistence type="predicted"/>
<keyword evidence="2" id="KW-0472">Membrane</keyword>
<keyword evidence="2" id="KW-0812">Transmembrane</keyword>